<reference evidence="1 2" key="1">
    <citation type="journal article" date="2016" name="Nat. Commun.">
        <title>Thousands of microbial genomes shed light on interconnected biogeochemical processes in an aquifer system.</title>
        <authorList>
            <person name="Anantharaman K."/>
            <person name="Brown C.T."/>
            <person name="Hug L.A."/>
            <person name="Sharon I."/>
            <person name="Castelle C.J."/>
            <person name="Probst A.J."/>
            <person name="Thomas B.C."/>
            <person name="Singh A."/>
            <person name="Wilkins M.J."/>
            <person name="Karaoz U."/>
            <person name="Brodie E.L."/>
            <person name="Williams K.H."/>
            <person name="Hubbard S.S."/>
            <person name="Banfield J.F."/>
        </authorList>
    </citation>
    <scope>NUCLEOTIDE SEQUENCE [LARGE SCALE GENOMIC DNA]</scope>
</reference>
<dbReference type="EMBL" id="MHJC01000010">
    <property type="protein sequence ID" value="OGY61774.1"/>
    <property type="molecule type" value="Genomic_DNA"/>
</dbReference>
<sequence>MQNPFEQRPLFVWLESIWFKFKKWLFGTTSIPERPTVSYKTKNHGTVKAWIVGERNNSNDVFLQFVDRPHVVVKRKRYNPCLLWPNTATA</sequence>
<evidence type="ECO:0000313" key="1">
    <source>
        <dbReference type="EMBL" id="OGY61774.1"/>
    </source>
</evidence>
<protein>
    <submittedName>
        <fullName evidence="1">Uncharacterized protein</fullName>
    </submittedName>
</protein>
<comment type="caution">
    <text evidence="1">The sequence shown here is derived from an EMBL/GenBank/DDBJ whole genome shotgun (WGS) entry which is preliminary data.</text>
</comment>
<evidence type="ECO:0000313" key="2">
    <source>
        <dbReference type="Proteomes" id="UP000176976"/>
    </source>
</evidence>
<accession>A0A1G1ZB82</accession>
<proteinExistence type="predicted"/>
<gene>
    <name evidence="1" type="ORF">A3H06_02295</name>
</gene>
<dbReference type="Proteomes" id="UP000176976">
    <property type="component" value="Unassembled WGS sequence"/>
</dbReference>
<name>A0A1G1ZB82_9BACT</name>
<dbReference type="AlphaFoldDB" id="A0A1G1ZB82"/>
<organism evidence="1 2">
    <name type="scientific">Candidatus Colwellbacteria bacterium RIFCSPLOWO2_12_FULL_44_13</name>
    <dbReference type="NCBI Taxonomy" id="1797694"/>
    <lineage>
        <taxon>Bacteria</taxon>
        <taxon>Candidatus Colwelliibacteriota</taxon>
    </lineage>
</organism>